<dbReference type="CDD" id="cd05936">
    <property type="entry name" value="FC-FACS_FadD_like"/>
    <property type="match status" value="1"/>
</dbReference>
<feature type="domain" description="AMP-dependent synthetase/ligase" evidence="3">
    <location>
        <begin position="36"/>
        <end position="413"/>
    </location>
</feature>
<dbReference type="FunFam" id="3.30.300.30:FF:000008">
    <property type="entry name" value="2,3-dihydroxybenzoate-AMP ligase"/>
    <property type="match status" value="1"/>
</dbReference>
<dbReference type="PROSITE" id="PS00455">
    <property type="entry name" value="AMP_BINDING"/>
    <property type="match status" value="1"/>
</dbReference>
<dbReference type="InterPro" id="IPR020845">
    <property type="entry name" value="AMP-binding_CS"/>
</dbReference>
<dbReference type="EC" id="6.2.1.3" evidence="5"/>
<protein>
    <submittedName>
        <fullName evidence="5">Long-chain acyl-CoA synthetase</fullName>
        <ecNumber evidence="5">6.2.1.3</ecNumber>
    </submittedName>
</protein>
<dbReference type="PANTHER" id="PTHR43767:SF1">
    <property type="entry name" value="NONRIBOSOMAL PEPTIDE SYNTHASE PES1 (EUROFUNG)-RELATED"/>
    <property type="match status" value="1"/>
</dbReference>
<comment type="caution">
    <text evidence="5">The sequence shown here is derived from an EMBL/GenBank/DDBJ whole genome shotgun (WGS) entry which is preliminary data.</text>
</comment>
<evidence type="ECO:0000256" key="1">
    <source>
        <dbReference type="ARBA" id="ARBA00006432"/>
    </source>
</evidence>
<gene>
    <name evidence="5" type="ORF">HNR65_001767</name>
</gene>
<dbReference type="InterPro" id="IPR000873">
    <property type="entry name" value="AMP-dep_synth/lig_dom"/>
</dbReference>
<dbReference type="InterPro" id="IPR045851">
    <property type="entry name" value="AMP-bd_C_sf"/>
</dbReference>
<dbReference type="RefSeq" id="WP_181551100.1">
    <property type="nucleotide sequence ID" value="NZ_JACDUS010000004.1"/>
</dbReference>
<proteinExistence type="inferred from homology"/>
<dbReference type="EMBL" id="JACDUS010000004">
    <property type="protein sequence ID" value="MBA2881440.1"/>
    <property type="molecule type" value="Genomic_DNA"/>
</dbReference>
<dbReference type="InterPro" id="IPR025110">
    <property type="entry name" value="AMP-bd_C"/>
</dbReference>
<keyword evidence="2 5" id="KW-0436">Ligase</keyword>
<dbReference type="Pfam" id="PF13193">
    <property type="entry name" value="AMP-binding_C"/>
    <property type="match status" value="1"/>
</dbReference>
<keyword evidence="6" id="KW-1185">Reference proteome</keyword>
<evidence type="ECO:0000313" key="5">
    <source>
        <dbReference type="EMBL" id="MBA2881440.1"/>
    </source>
</evidence>
<dbReference type="AlphaFoldDB" id="A0A7W0C997"/>
<dbReference type="InterPro" id="IPR042099">
    <property type="entry name" value="ANL_N_sf"/>
</dbReference>
<dbReference type="GO" id="GO:0004467">
    <property type="term" value="F:long-chain fatty acid-CoA ligase activity"/>
    <property type="evidence" value="ECO:0007669"/>
    <property type="project" value="UniProtKB-EC"/>
</dbReference>
<organism evidence="5 6">
    <name type="scientific">Desulfosalsimonas propionicica</name>
    <dbReference type="NCBI Taxonomy" id="332175"/>
    <lineage>
        <taxon>Bacteria</taxon>
        <taxon>Pseudomonadati</taxon>
        <taxon>Thermodesulfobacteriota</taxon>
        <taxon>Desulfobacteria</taxon>
        <taxon>Desulfobacterales</taxon>
        <taxon>Desulfosalsimonadaceae</taxon>
        <taxon>Desulfosalsimonas</taxon>
    </lineage>
</organism>
<dbReference type="Proteomes" id="UP000525298">
    <property type="component" value="Unassembled WGS sequence"/>
</dbReference>
<accession>A0A7W0C997</accession>
<dbReference type="Gene3D" id="3.40.50.12780">
    <property type="entry name" value="N-terminal domain of ligase-like"/>
    <property type="match status" value="1"/>
</dbReference>
<evidence type="ECO:0000256" key="2">
    <source>
        <dbReference type="ARBA" id="ARBA00022598"/>
    </source>
</evidence>
<comment type="similarity">
    <text evidence="1">Belongs to the ATP-dependent AMP-binding enzyme family.</text>
</comment>
<evidence type="ECO:0000313" key="6">
    <source>
        <dbReference type="Proteomes" id="UP000525298"/>
    </source>
</evidence>
<name>A0A7W0C997_9BACT</name>
<evidence type="ECO:0000259" key="3">
    <source>
        <dbReference type="Pfam" id="PF00501"/>
    </source>
</evidence>
<sequence>METKFWHKNYDYNVPTSVRYPQIPVHELVHLAASIVPDKPATNLYGSEITFSELRKQIVRMANALAGLGVKKGDRVGVHLPNCPQYIIAYYGAMSLGAIVVNLNPMYTAEELKGLSENTGLKTLFTFDMVLPNIRALCQSVEIDNIIVTRVTDYIDGFGVSTPRELELEQGWYHFSQLLDSCTNTVPPRISVTPQDPALIQFTGGTTGLPKGAVLTHRNILAATMCANLWGAHLNDNTPVEKRNVLALLPFFHVYGDIVVLNWAMFACATMILVPRFDIEEIMGMLENIPRIQFFPAVPTMIGAILNHPKAESMELDRKFSLLNSGGAPCPVSLIERARDLNISFSEGWGMSETSAMGVANPNLGLKKPGSIGIPIPDNDIKLVDPADGVTEVRPSERGELLIKGPQVMSGYWNNPEETANQLKDGWLYTGDVAIQDEDGYIFLVDRTKDMIIASGYNIYPREIDEVLYRHPKVAEAAAVGVPDEYRGETIKAFISLKSGETATEEEIMEFCKDKLAAYKRPRMVEFRDSIPKSAVGKVLRKNLRAEEEAKAGKKK</sequence>
<reference evidence="5 6" key="1">
    <citation type="submission" date="2020-07" db="EMBL/GenBank/DDBJ databases">
        <title>Genomic Encyclopedia of Type Strains, Phase IV (KMG-IV): sequencing the most valuable type-strain genomes for metagenomic binning, comparative biology and taxonomic classification.</title>
        <authorList>
            <person name="Goeker M."/>
        </authorList>
    </citation>
    <scope>NUCLEOTIDE SEQUENCE [LARGE SCALE GENOMIC DNA]</scope>
    <source>
        <strain evidence="5 6">DSM 17721</strain>
    </source>
</reference>
<dbReference type="InterPro" id="IPR050237">
    <property type="entry name" value="ATP-dep_AMP-bd_enzyme"/>
</dbReference>
<evidence type="ECO:0000259" key="4">
    <source>
        <dbReference type="Pfam" id="PF13193"/>
    </source>
</evidence>
<dbReference type="SUPFAM" id="SSF56801">
    <property type="entry name" value="Acetyl-CoA synthetase-like"/>
    <property type="match status" value="1"/>
</dbReference>
<feature type="domain" description="AMP-binding enzyme C-terminal" evidence="4">
    <location>
        <begin position="463"/>
        <end position="538"/>
    </location>
</feature>
<dbReference type="PANTHER" id="PTHR43767">
    <property type="entry name" value="LONG-CHAIN-FATTY-ACID--COA LIGASE"/>
    <property type="match status" value="1"/>
</dbReference>
<dbReference type="Pfam" id="PF00501">
    <property type="entry name" value="AMP-binding"/>
    <property type="match status" value="1"/>
</dbReference>
<dbReference type="Gene3D" id="3.30.300.30">
    <property type="match status" value="1"/>
</dbReference>